<dbReference type="InterPro" id="IPR002762">
    <property type="entry name" value="CbiX-like"/>
</dbReference>
<dbReference type="OrthoDB" id="9797895at2"/>
<dbReference type="GO" id="GO:0016829">
    <property type="term" value="F:lyase activity"/>
    <property type="evidence" value="ECO:0007669"/>
    <property type="project" value="UniProtKB-KW"/>
</dbReference>
<keyword evidence="1" id="KW-0479">Metal-binding</keyword>
<dbReference type="PANTHER" id="PTHR33542:SF3">
    <property type="entry name" value="SIROHYDROCHLORIN FERROCHELATASE, CHLOROPLASTIC"/>
    <property type="match status" value="1"/>
</dbReference>
<evidence type="ECO:0000256" key="2">
    <source>
        <dbReference type="ARBA" id="ARBA00023239"/>
    </source>
</evidence>
<keyword evidence="4" id="KW-1185">Reference proteome</keyword>
<proteinExistence type="predicted"/>
<dbReference type="Pfam" id="PF01903">
    <property type="entry name" value="CbiX"/>
    <property type="match status" value="2"/>
</dbReference>
<evidence type="ECO:0000313" key="4">
    <source>
        <dbReference type="Proteomes" id="UP000234950"/>
    </source>
</evidence>
<dbReference type="Proteomes" id="UP000234950">
    <property type="component" value="Unassembled WGS sequence"/>
</dbReference>
<dbReference type="SUPFAM" id="SSF53800">
    <property type="entry name" value="Chelatase"/>
    <property type="match status" value="1"/>
</dbReference>
<dbReference type="Gene3D" id="3.40.50.1400">
    <property type="match status" value="2"/>
</dbReference>
<comment type="caution">
    <text evidence="3">The sequence shown here is derived from an EMBL/GenBank/DDBJ whole genome shotgun (WGS) entry which is preliminary data.</text>
</comment>
<keyword evidence="2" id="KW-0456">Lyase</keyword>
<name>A0A2N5HNL5_9BACI</name>
<dbReference type="RefSeq" id="WP_101646867.1">
    <property type="nucleotide sequence ID" value="NZ_PGVE01000028.1"/>
</dbReference>
<dbReference type="CDD" id="cd03416">
    <property type="entry name" value="CbiX_SirB_N"/>
    <property type="match status" value="1"/>
</dbReference>
<organism evidence="3 4">
    <name type="scientific">Neobacillus cucumis</name>
    <dbReference type="NCBI Taxonomy" id="1740721"/>
    <lineage>
        <taxon>Bacteria</taxon>
        <taxon>Bacillati</taxon>
        <taxon>Bacillota</taxon>
        <taxon>Bacilli</taxon>
        <taxon>Bacillales</taxon>
        <taxon>Bacillaceae</taxon>
        <taxon>Neobacillus</taxon>
    </lineage>
</organism>
<dbReference type="AlphaFoldDB" id="A0A2N5HNL5"/>
<gene>
    <name evidence="3" type="ORF">CVD27_05450</name>
</gene>
<accession>A0A2N5HNL5</accession>
<dbReference type="EMBL" id="PGVE01000028">
    <property type="protein sequence ID" value="PLS07126.1"/>
    <property type="molecule type" value="Genomic_DNA"/>
</dbReference>
<protein>
    <submittedName>
        <fullName evidence="3">Sirohydrochlorin chelatase</fullName>
    </submittedName>
</protein>
<dbReference type="CDD" id="cd03414">
    <property type="entry name" value="CbiX_SirB_C"/>
    <property type="match status" value="1"/>
</dbReference>
<sequence length="241" mass="26299">MKAVLYIGHGTRSKKGADEARAFVARVSERVDVPIQQISFLELTDPSIEEGFRQCVERGATEVTVVPLFLLAAGHIKQDIPHVLESIKEQFPHVSIKVKDPFGVQGMILDAVAELVRETAGSVGIQDQVLIVGRGSSDPDTLADFGLITDGIKERLGITGVSVCYLAAAEPRLQEGLTTVMEKAEGKVIVIPYLLFSGLLIAEVTAEIRKWAKMGREIYHTGILSSHRVIEDIVMERALGR</sequence>
<dbReference type="PANTHER" id="PTHR33542">
    <property type="entry name" value="SIROHYDROCHLORIN FERROCHELATASE, CHLOROPLASTIC"/>
    <property type="match status" value="1"/>
</dbReference>
<evidence type="ECO:0000313" key="3">
    <source>
        <dbReference type="EMBL" id="PLS07126.1"/>
    </source>
</evidence>
<dbReference type="InterPro" id="IPR050963">
    <property type="entry name" value="Sirohydro_Cobaltochel/CbiX"/>
</dbReference>
<dbReference type="GO" id="GO:0046872">
    <property type="term" value="F:metal ion binding"/>
    <property type="evidence" value="ECO:0007669"/>
    <property type="project" value="UniProtKB-KW"/>
</dbReference>
<evidence type="ECO:0000256" key="1">
    <source>
        <dbReference type="ARBA" id="ARBA00022723"/>
    </source>
</evidence>
<reference evidence="3 4" key="1">
    <citation type="submission" date="2017-11" db="EMBL/GenBank/DDBJ databases">
        <title>Comparitive Functional Genomics of Dry Heat Resistant strains isolated from the Viking Spacecraft.</title>
        <authorList>
            <person name="Seuylemezian A."/>
            <person name="Cooper K."/>
            <person name="Vaishampayan P."/>
        </authorList>
    </citation>
    <scope>NUCLEOTIDE SEQUENCE [LARGE SCALE GENOMIC DNA]</scope>
    <source>
        <strain evidence="3 4">V32-6</strain>
    </source>
</reference>